<evidence type="ECO:0000256" key="3">
    <source>
        <dbReference type="ARBA" id="ARBA00023125"/>
    </source>
</evidence>
<evidence type="ECO:0000256" key="1">
    <source>
        <dbReference type="ARBA" id="ARBA00004123"/>
    </source>
</evidence>
<evidence type="ECO:0000313" key="11">
    <source>
        <dbReference type="EMBL" id="KAK5052365.1"/>
    </source>
</evidence>
<feature type="compositionally biased region" description="Acidic residues" evidence="8">
    <location>
        <begin position="296"/>
        <end position="305"/>
    </location>
</feature>
<dbReference type="PANTHER" id="PTHR32235:SF1">
    <property type="entry name" value="NON-HOMOLOGOUS END-JOINING FACTOR 1"/>
    <property type="match status" value="1"/>
</dbReference>
<keyword evidence="2" id="KW-0227">DNA damage</keyword>
<dbReference type="InterPro" id="IPR052287">
    <property type="entry name" value="NHEJ_factor"/>
</dbReference>
<comment type="subcellular location">
    <subcellularLocation>
        <location evidence="1">Nucleus</location>
    </subcellularLocation>
</comment>
<evidence type="ECO:0000259" key="9">
    <source>
        <dbReference type="Pfam" id="PF09302"/>
    </source>
</evidence>
<evidence type="ECO:0000256" key="2">
    <source>
        <dbReference type="ARBA" id="ARBA00022763"/>
    </source>
</evidence>
<keyword evidence="12" id="KW-1185">Reference proteome</keyword>
<evidence type="ECO:0000256" key="6">
    <source>
        <dbReference type="ARBA" id="ARBA00025747"/>
    </source>
</evidence>
<feature type="compositionally biased region" description="Polar residues" evidence="8">
    <location>
        <begin position="580"/>
        <end position="594"/>
    </location>
</feature>
<feature type="compositionally biased region" description="Basic and acidic residues" evidence="8">
    <location>
        <begin position="622"/>
        <end position="632"/>
    </location>
</feature>
<dbReference type="Gene3D" id="2.170.210.10">
    <property type="entry name" value="DNA double-strand break repair and VJ recombination XRCC4, N-terminal"/>
    <property type="match status" value="1"/>
</dbReference>
<name>A0ABR0IZL5_9EURO</name>
<dbReference type="InterPro" id="IPR038051">
    <property type="entry name" value="XRCC4-like_N_sf"/>
</dbReference>
<dbReference type="InterPro" id="IPR053829">
    <property type="entry name" value="XLF-like_CC"/>
</dbReference>
<feature type="domain" description="XLF-like N-terminal" evidence="9">
    <location>
        <begin position="9"/>
        <end position="125"/>
    </location>
</feature>
<evidence type="ECO:0000256" key="7">
    <source>
        <dbReference type="ARBA" id="ARBA00044529"/>
    </source>
</evidence>
<evidence type="ECO:0000256" key="5">
    <source>
        <dbReference type="ARBA" id="ARBA00023242"/>
    </source>
</evidence>
<feature type="compositionally biased region" description="Polar residues" evidence="8">
    <location>
        <begin position="354"/>
        <end position="367"/>
    </location>
</feature>
<feature type="compositionally biased region" description="Acidic residues" evidence="8">
    <location>
        <begin position="458"/>
        <end position="467"/>
    </location>
</feature>
<evidence type="ECO:0000256" key="8">
    <source>
        <dbReference type="SAM" id="MobiDB-lite"/>
    </source>
</evidence>
<accession>A0ABR0IZL5</accession>
<sequence length="646" mass="71273">MPDSANEGWQELQVPSRRQCPKLFYSFTTQDESLTLLITDLISIWECELDKYDILSHAARQHASIDPSVSSDQFDILLSKIGKSLKDGDNVLLRQDVRNSSLLMLRTKSDLPKPLRPLEWTFKLTPRDASELAERILRPSLHEVAVSGEKIKSLLRIIKEKDHVISRLLDRVGSASIDLGLIFPGITGMASRKSGQVSVTDAKKHVPGMAGFDEKSWIKQFSNDEGYEGADCTGLSNLVRGNEKCFAHTKSEHEDWIRELSTTDKASPELDRSSARLNEDQSKPSARETSRRQANSDDDSTDADNDFERQPTPPALQLKSPSKNKTTQDDDRGETPPPKRKPHKIGGLGRRSATKSFGTSNSKSKSPTPAEKNNDSPPQRRTSDASDATATASEDEDDDDKIISGTRSSQRTRTNEAPTPNRKLGGLRKKPTTNQSPSPSPAPPSRPATRQHPSPTPDENEDEDSDLDLDRGHSPIPSPSISTPSRHRLGRVGRKARASPSNTDAASPPEPTQDRMSEAPSQTTPKRRLGRLGARKNQDKEESPSSNKKPTPKTTRANQDDEDDTSSPSPSPTTRKKLASQRTKPSQTAKTEPQSSPPMPDSPTAPPAKESEPEKEETAEDIANRRRMELKRTIASNAGAKKKRRF</sequence>
<evidence type="ECO:0000256" key="4">
    <source>
        <dbReference type="ARBA" id="ARBA00023204"/>
    </source>
</evidence>
<keyword evidence="5" id="KW-0539">Nucleus</keyword>
<feature type="compositionally biased region" description="Pro residues" evidence="8">
    <location>
        <begin position="595"/>
        <end position="606"/>
    </location>
</feature>
<feature type="region of interest" description="Disordered" evidence="8">
    <location>
        <begin position="259"/>
        <end position="646"/>
    </location>
</feature>
<feature type="compositionally biased region" description="Basic and acidic residues" evidence="8">
    <location>
        <begin position="259"/>
        <end position="295"/>
    </location>
</feature>
<proteinExistence type="inferred from homology"/>
<evidence type="ECO:0000313" key="12">
    <source>
        <dbReference type="Proteomes" id="UP001345691"/>
    </source>
</evidence>
<gene>
    <name evidence="11" type="ORF">LTR69_009901</name>
</gene>
<feature type="compositionally biased region" description="Basic residues" evidence="8">
    <location>
        <begin position="485"/>
        <end position="497"/>
    </location>
</feature>
<organism evidence="11 12">
    <name type="scientific">Exophiala sideris</name>
    <dbReference type="NCBI Taxonomy" id="1016849"/>
    <lineage>
        <taxon>Eukaryota</taxon>
        <taxon>Fungi</taxon>
        <taxon>Dikarya</taxon>
        <taxon>Ascomycota</taxon>
        <taxon>Pezizomycotina</taxon>
        <taxon>Eurotiomycetes</taxon>
        <taxon>Chaetothyriomycetidae</taxon>
        <taxon>Chaetothyriales</taxon>
        <taxon>Herpotrichiellaceae</taxon>
        <taxon>Exophiala</taxon>
    </lineage>
</organism>
<protein>
    <recommendedName>
        <fullName evidence="7">Non-homologous end-joining factor 1</fullName>
    </recommendedName>
</protein>
<comment type="caution">
    <text evidence="11">The sequence shown here is derived from an EMBL/GenBank/DDBJ whole genome shotgun (WGS) entry which is preliminary data.</text>
</comment>
<dbReference type="PANTHER" id="PTHR32235">
    <property type="entry name" value="NON-HOMOLOGOUS END-JOINING FACTOR 1"/>
    <property type="match status" value="1"/>
</dbReference>
<dbReference type="CDD" id="cd22285">
    <property type="entry name" value="HD_XLF_N"/>
    <property type="match status" value="1"/>
</dbReference>
<dbReference type="Pfam" id="PF09302">
    <property type="entry name" value="XLF"/>
    <property type="match status" value="1"/>
</dbReference>
<dbReference type="EMBL" id="JAVRRF010000030">
    <property type="protein sequence ID" value="KAK5052365.1"/>
    <property type="molecule type" value="Genomic_DNA"/>
</dbReference>
<dbReference type="Proteomes" id="UP001345691">
    <property type="component" value="Unassembled WGS sequence"/>
</dbReference>
<feature type="compositionally biased region" description="Polar residues" evidence="8">
    <location>
        <begin position="405"/>
        <end position="418"/>
    </location>
</feature>
<keyword evidence="4" id="KW-0234">DNA repair</keyword>
<keyword evidence="3" id="KW-0238">DNA-binding</keyword>
<comment type="similarity">
    <text evidence="6">Belongs to the XRCC4-XLF family. XLF subfamily.</text>
</comment>
<evidence type="ECO:0000259" key="10">
    <source>
        <dbReference type="Pfam" id="PF21928"/>
    </source>
</evidence>
<feature type="compositionally biased region" description="Polar residues" evidence="8">
    <location>
        <begin position="544"/>
        <end position="557"/>
    </location>
</feature>
<dbReference type="Pfam" id="PF21928">
    <property type="entry name" value="XLF_CC"/>
    <property type="match status" value="1"/>
</dbReference>
<feature type="domain" description="XLF-like coiled-coil region" evidence="10">
    <location>
        <begin position="129"/>
        <end position="179"/>
    </location>
</feature>
<reference evidence="11 12" key="1">
    <citation type="submission" date="2023-08" db="EMBL/GenBank/DDBJ databases">
        <title>Black Yeasts Isolated from many extreme environments.</title>
        <authorList>
            <person name="Coleine C."/>
            <person name="Stajich J.E."/>
            <person name="Selbmann L."/>
        </authorList>
    </citation>
    <scope>NUCLEOTIDE SEQUENCE [LARGE SCALE GENOMIC DNA]</scope>
    <source>
        <strain evidence="11 12">CCFEE 6328</strain>
    </source>
</reference>
<feature type="compositionally biased region" description="Basic residues" evidence="8">
    <location>
        <begin position="525"/>
        <end position="534"/>
    </location>
</feature>
<dbReference type="InterPro" id="IPR015381">
    <property type="entry name" value="XLF-like_N"/>
</dbReference>